<sequence>MVPTQNGMILKSHFHKDWEQRVDTWFNQMAGNIRRLKAWQAKVCCIVPGPTHNPIRSIVKRPTVRYHTRVQAGRIFSLNELRLDHIPQKVSWTIGISNDH</sequence>
<dbReference type="AlphaFoldDB" id="A0A8J6L5J3"/>
<dbReference type="GO" id="GO:0006412">
    <property type="term" value="P:translation"/>
    <property type="evidence" value="ECO:0007669"/>
    <property type="project" value="InterPro"/>
</dbReference>
<gene>
    <name evidence="6" type="ORF">LTLLF_100730</name>
</gene>
<evidence type="ECO:0000256" key="4">
    <source>
        <dbReference type="ARBA" id="ARBA00035216"/>
    </source>
</evidence>
<name>A0A8J6L5J3_MICOH</name>
<keyword evidence="2 6" id="KW-0689">Ribosomal protein</keyword>
<evidence type="ECO:0000256" key="1">
    <source>
        <dbReference type="ARBA" id="ARBA00005640"/>
    </source>
</evidence>
<dbReference type="GO" id="GO:0003723">
    <property type="term" value="F:RNA binding"/>
    <property type="evidence" value="ECO:0007669"/>
    <property type="project" value="TreeGrafter"/>
</dbReference>
<keyword evidence="3" id="KW-0687">Ribonucleoprotein</keyword>
<comment type="caution">
    <text evidence="6">The sequence shown here is derived from an EMBL/GenBank/DDBJ whole genome shotgun (WGS) entry which is preliminary data.</text>
</comment>
<dbReference type="Proteomes" id="UP000710432">
    <property type="component" value="Unassembled WGS sequence"/>
</dbReference>
<organism evidence="6 7">
    <name type="scientific">Microtus ochrogaster</name>
    <name type="common">Prairie vole</name>
    <dbReference type="NCBI Taxonomy" id="79684"/>
    <lineage>
        <taxon>Eukaryota</taxon>
        <taxon>Metazoa</taxon>
        <taxon>Chordata</taxon>
        <taxon>Craniata</taxon>
        <taxon>Vertebrata</taxon>
        <taxon>Euteleostomi</taxon>
        <taxon>Mammalia</taxon>
        <taxon>Eutheria</taxon>
        <taxon>Euarchontoglires</taxon>
        <taxon>Glires</taxon>
        <taxon>Rodentia</taxon>
        <taxon>Myomorpha</taxon>
        <taxon>Muroidea</taxon>
        <taxon>Cricetidae</taxon>
        <taxon>Arvicolinae</taxon>
        <taxon>Microtus</taxon>
    </lineage>
</organism>
<proteinExistence type="inferred from homology"/>
<dbReference type="PANTHER" id="PTHR11722">
    <property type="entry name" value="60S RIBOSOMAL PROTEIN L13"/>
    <property type="match status" value="1"/>
</dbReference>
<evidence type="ECO:0000313" key="6">
    <source>
        <dbReference type="EMBL" id="KAH0521709.1"/>
    </source>
</evidence>
<dbReference type="InterPro" id="IPR001380">
    <property type="entry name" value="Ribosomal_eL13"/>
</dbReference>
<accession>A0A8J6L5J3</accession>
<evidence type="ECO:0000256" key="2">
    <source>
        <dbReference type="ARBA" id="ARBA00022980"/>
    </source>
</evidence>
<dbReference type="Pfam" id="PF01294">
    <property type="entry name" value="Ribosomal_L13e"/>
    <property type="match status" value="1"/>
</dbReference>
<dbReference type="PANTHER" id="PTHR11722:SF0">
    <property type="entry name" value="LARGE RIBOSOMAL SUBUNIT PROTEIN EL13"/>
    <property type="match status" value="1"/>
</dbReference>
<protein>
    <recommendedName>
        <fullName evidence="4">Large ribosomal subunit protein eL13</fullName>
    </recommendedName>
    <alternativeName>
        <fullName evidence="5">60S ribosomal protein L13</fullName>
    </alternativeName>
</protein>
<comment type="similarity">
    <text evidence="1">Belongs to the eukaryotic ribosomal protein eL13 family.</text>
</comment>
<reference evidence="6" key="1">
    <citation type="submission" date="2020-03" db="EMBL/GenBank/DDBJ databases">
        <title>Studies in the Genomics of Life Span.</title>
        <authorList>
            <person name="Glass D."/>
        </authorList>
    </citation>
    <scope>NUCLEOTIDE SEQUENCE</scope>
    <source>
        <strain evidence="6">LTLLF</strain>
        <tissue evidence="6">Muscle</tissue>
    </source>
</reference>
<dbReference type="EMBL" id="JAATJU010000001">
    <property type="protein sequence ID" value="KAH0521709.1"/>
    <property type="molecule type" value="Genomic_DNA"/>
</dbReference>
<dbReference type="GO" id="GO:0003735">
    <property type="term" value="F:structural constituent of ribosome"/>
    <property type="evidence" value="ECO:0007669"/>
    <property type="project" value="InterPro"/>
</dbReference>
<dbReference type="GO" id="GO:0022625">
    <property type="term" value="C:cytosolic large ribosomal subunit"/>
    <property type="evidence" value="ECO:0007669"/>
    <property type="project" value="TreeGrafter"/>
</dbReference>
<evidence type="ECO:0000313" key="7">
    <source>
        <dbReference type="Proteomes" id="UP000710432"/>
    </source>
</evidence>
<evidence type="ECO:0000256" key="3">
    <source>
        <dbReference type="ARBA" id="ARBA00023274"/>
    </source>
</evidence>
<evidence type="ECO:0000256" key="5">
    <source>
        <dbReference type="ARBA" id="ARBA00035321"/>
    </source>
</evidence>